<dbReference type="OrthoDB" id="9803735at2"/>
<keyword evidence="4" id="KW-0574">Periplasm</keyword>
<dbReference type="InterPro" id="IPR006059">
    <property type="entry name" value="SBP"/>
</dbReference>
<sequence>MKKLLLSALTLATAVTLWNCGGGEKKEGSSESTAVNTADFKGKTLNILCWEGYADPKFTKAFEEKYGVTVKGTYFGSSDELIAKLTAGGGDVYDIVTPSPDMAQALVERDLVQPIDLKKVAHYDSLADKLRSMQDVVKNGETYGVPFTWGPDYLVYNADVVKTEPKSWNEFLKPEYKGKIALWDDISSLYLAGMMLGYDKQDKGGLYKMNEQQLAEAKKKLMELKPQVRKYWVTAGELDNLMKNKEVVMAVGWPLTPATLKKEGMNVKGIIPQEGATGWIDRLMITKNTANKDLAMAWIDYITAPENMAKVAEVTNYSVANPGATRFLTPELQEVTQMNNTQYYFDKLNFWQYVKERKRYNEVWNEVKGGAI</sequence>
<dbReference type="Proteomes" id="UP000283523">
    <property type="component" value="Unassembled WGS sequence"/>
</dbReference>
<proteinExistence type="predicted"/>
<dbReference type="EMBL" id="QXED01000009">
    <property type="protein sequence ID" value="RIV19082.1"/>
    <property type="molecule type" value="Genomic_DNA"/>
</dbReference>
<dbReference type="GO" id="GO:0042597">
    <property type="term" value="C:periplasmic space"/>
    <property type="evidence" value="ECO:0007669"/>
    <property type="project" value="UniProtKB-SubCell"/>
</dbReference>
<keyword evidence="3" id="KW-0732">Signal</keyword>
<comment type="subcellular location">
    <subcellularLocation>
        <location evidence="1">Periplasm</location>
    </subcellularLocation>
</comment>
<dbReference type="InterPro" id="IPR001188">
    <property type="entry name" value="Sperm_putr-bd"/>
</dbReference>
<dbReference type="RefSeq" id="WP_119670792.1">
    <property type="nucleotide sequence ID" value="NZ_QXED01000009.1"/>
</dbReference>
<dbReference type="PANTHER" id="PTHR30222">
    <property type="entry name" value="SPERMIDINE/PUTRESCINE-BINDING PERIPLASMIC PROTEIN"/>
    <property type="match status" value="1"/>
</dbReference>
<dbReference type="SUPFAM" id="SSF53850">
    <property type="entry name" value="Periplasmic binding protein-like II"/>
    <property type="match status" value="1"/>
</dbReference>
<evidence type="ECO:0000313" key="6">
    <source>
        <dbReference type="Proteomes" id="UP000283523"/>
    </source>
</evidence>
<reference evidence="5 6" key="1">
    <citation type="submission" date="2018-08" db="EMBL/GenBank/DDBJ databases">
        <title>Fibrisoma montanum sp. nov., isolated from Danxia mountain soil.</title>
        <authorList>
            <person name="Huang Y."/>
        </authorList>
    </citation>
    <scope>NUCLEOTIDE SEQUENCE [LARGE SCALE GENOMIC DNA]</scope>
    <source>
        <strain evidence="5 6">HYT19</strain>
    </source>
</reference>
<name>A0A418M078_9BACT</name>
<dbReference type="CDD" id="cd13588">
    <property type="entry name" value="PBP2_polyamine_1"/>
    <property type="match status" value="1"/>
</dbReference>
<dbReference type="Gene3D" id="3.40.190.10">
    <property type="entry name" value="Periplasmic binding protein-like II"/>
    <property type="match status" value="2"/>
</dbReference>
<dbReference type="GO" id="GO:0019808">
    <property type="term" value="F:polyamine binding"/>
    <property type="evidence" value="ECO:0007669"/>
    <property type="project" value="InterPro"/>
</dbReference>
<dbReference type="AlphaFoldDB" id="A0A418M078"/>
<dbReference type="PANTHER" id="PTHR30222:SF17">
    <property type="entry name" value="SPERMIDINE_PUTRESCINE-BINDING PERIPLASMIC PROTEIN"/>
    <property type="match status" value="1"/>
</dbReference>
<evidence type="ECO:0000256" key="2">
    <source>
        <dbReference type="ARBA" id="ARBA00022448"/>
    </source>
</evidence>
<protein>
    <submittedName>
        <fullName evidence="5">Extracellular solute-binding protein</fullName>
    </submittedName>
</protein>
<evidence type="ECO:0000256" key="1">
    <source>
        <dbReference type="ARBA" id="ARBA00004418"/>
    </source>
</evidence>
<dbReference type="PRINTS" id="PR00909">
    <property type="entry name" value="SPERMDNBNDNG"/>
</dbReference>
<organism evidence="5 6">
    <name type="scientific">Fibrisoma montanum</name>
    <dbReference type="NCBI Taxonomy" id="2305895"/>
    <lineage>
        <taxon>Bacteria</taxon>
        <taxon>Pseudomonadati</taxon>
        <taxon>Bacteroidota</taxon>
        <taxon>Cytophagia</taxon>
        <taxon>Cytophagales</taxon>
        <taxon>Spirosomataceae</taxon>
        <taxon>Fibrisoma</taxon>
    </lineage>
</organism>
<gene>
    <name evidence="5" type="ORF">DYU11_26685</name>
</gene>
<evidence type="ECO:0000256" key="3">
    <source>
        <dbReference type="ARBA" id="ARBA00022729"/>
    </source>
</evidence>
<evidence type="ECO:0000256" key="4">
    <source>
        <dbReference type="ARBA" id="ARBA00022764"/>
    </source>
</evidence>
<accession>A0A418M078</accession>
<comment type="caution">
    <text evidence="5">The sequence shown here is derived from an EMBL/GenBank/DDBJ whole genome shotgun (WGS) entry which is preliminary data.</text>
</comment>
<dbReference type="Pfam" id="PF13416">
    <property type="entry name" value="SBP_bac_8"/>
    <property type="match status" value="1"/>
</dbReference>
<keyword evidence="2" id="KW-0813">Transport</keyword>
<dbReference type="GO" id="GO:0015846">
    <property type="term" value="P:polyamine transport"/>
    <property type="evidence" value="ECO:0007669"/>
    <property type="project" value="InterPro"/>
</dbReference>
<evidence type="ECO:0000313" key="5">
    <source>
        <dbReference type="EMBL" id="RIV19082.1"/>
    </source>
</evidence>
<keyword evidence="6" id="KW-1185">Reference proteome</keyword>